<comment type="function">
    <text evidence="5">Responsible for synthesis of pseudouridine from uracil-55 in the psi GC loop of transfer RNAs.</text>
</comment>
<evidence type="ECO:0000256" key="1">
    <source>
        <dbReference type="ARBA" id="ARBA00000385"/>
    </source>
</evidence>
<dbReference type="InterPro" id="IPR020103">
    <property type="entry name" value="PsdUridine_synth_cat_dom_sf"/>
</dbReference>
<dbReference type="Proteomes" id="UP000539953">
    <property type="component" value="Unassembled WGS sequence"/>
</dbReference>
<feature type="domain" description="tRNA pseudouridylate synthase B C-terminal" evidence="7">
    <location>
        <begin position="166"/>
        <end position="203"/>
    </location>
</feature>
<reference evidence="8 9" key="1">
    <citation type="submission" date="2020-08" db="EMBL/GenBank/DDBJ databases">
        <title>Genomic Encyclopedia of Type Strains, Phase IV (KMG-IV): sequencing the most valuable type-strain genomes for metagenomic binning, comparative biology and taxonomic classification.</title>
        <authorList>
            <person name="Goeker M."/>
        </authorList>
    </citation>
    <scope>NUCLEOTIDE SEQUENCE [LARGE SCALE GENOMIC DNA]</scope>
    <source>
        <strain evidence="8 9">DSM 25799</strain>
    </source>
</reference>
<name>A0A7W8CXZ6_9FIRM</name>
<comment type="caution">
    <text evidence="8">The sequence shown here is derived from an EMBL/GenBank/DDBJ whole genome shotgun (WGS) entry which is preliminary data.</text>
</comment>
<organism evidence="8 9">
    <name type="scientific">Catenisphaera adipataccumulans</name>
    <dbReference type="NCBI Taxonomy" id="700500"/>
    <lineage>
        <taxon>Bacteria</taxon>
        <taxon>Bacillati</taxon>
        <taxon>Bacillota</taxon>
        <taxon>Erysipelotrichia</taxon>
        <taxon>Erysipelotrichales</taxon>
        <taxon>Erysipelotrichaceae</taxon>
        <taxon>Catenisphaera</taxon>
    </lineage>
</organism>
<dbReference type="NCBIfam" id="TIGR00431">
    <property type="entry name" value="TruB"/>
    <property type="match status" value="1"/>
</dbReference>
<dbReference type="GO" id="GO:0160148">
    <property type="term" value="F:tRNA pseudouridine(55) synthase activity"/>
    <property type="evidence" value="ECO:0007669"/>
    <property type="project" value="UniProtKB-EC"/>
</dbReference>
<dbReference type="Pfam" id="PF16198">
    <property type="entry name" value="TruB_C_2"/>
    <property type="match status" value="1"/>
</dbReference>
<dbReference type="InterPro" id="IPR002501">
    <property type="entry name" value="PsdUridine_synth_N"/>
</dbReference>
<dbReference type="GO" id="GO:0031119">
    <property type="term" value="P:tRNA pseudouridine synthesis"/>
    <property type="evidence" value="ECO:0007669"/>
    <property type="project" value="UniProtKB-UniRule"/>
</dbReference>
<dbReference type="CDD" id="cd02573">
    <property type="entry name" value="PseudoU_synth_EcTruB"/>
    <property type="match status" value="1"/>
</dbReference>
<dbReference type="Gene3D" id="3.30.2350.10">
    <property type="entry name" value="Pseudouridine synthase"/>
    <property type="match status" value="1"/>
</dbReference>
<keyword evidence="3 5" id="KW-0819">tRNA processing</keyword>
<accession>A0A7W8CXZ6</accession>
<dbReference type="InterPro" id="IPR032819">
    <property type="entry name" value="TruB_C"/>
</dbReference>
<dbReference type="GO" id="GO:1990481">
    <property type="term" value="P:mRNA pseudouridine synthesis"/>
    <property type="evidence" value="ECO:0007669"/>
    <property type="project" value="TreeGrafter"/>
</dbReference>
<feature type="domain" description="Pseudouridine synthase II N-terminal" evidence="6">
    <location>
        <begin position="23"/>
        <end position="165"/>
    </location>
</feature>
<dbReference type="RefSeq" id="WP_183328983.1">
    <property type="nucleotide sequence ID" value="NZ_JACHHK010000007.1"/>
</dbReference>
<dbReference type="GO" id="GO:0003723">
    <property type="term" value="F:RNA binding"/>
    <property type="evidence" value="ECO:0007669"/>
    <property type="project" value="InterPro"/>
</dbReference>
<feature type="active site" description="Nucleophile" evidence="5">
    <location>
        <position position="38"/>
    </location>
</feature>
<dbReference type="PANTHER" id="PTHR13767:SF2">
    <property type="entry name" value="PSEUDOURIDYLATE SYNTHASE TRUB1"/>
    <property type="match status" value="1"/>
</dbReference>
<comment type="similarity">
    <text evidence="2 5">Belongs to the pseudouridine synthase TruB family. Type 1 subfamily.</text>
</comment>
<evidence type="ECO:0000256" key="4">
    <source>
        <dbReference type="ARBA" id="ARBA00023235"/>
    </source>
</evidence>
<proteinExistence type="inferred from homology"/>
<evidence type="ECO:0000256" key="3">
    <source>
        <dbReference type="ARBA" id="ARBA00022694"/>
    </source>
</evidence>
<protein>
    <recommendedName>
        <fullName evidence="5">tRNA pseudouridine synthase B</fullName>
        <ecNumber evidence="5">5.4.99.25</ecNumber>
    </recommendedName>
    <alternativeName>
        <fullName evidence="5">tRNA pseudouridine(55) synthase</fullName>
        <shortName evidence="5">Psi55 synthase</shortName>
    </alternativeName>
    <alternativeName>
        <fullName evidence="5">tRNA pseudouridylate synthase</fullName>
    </alternativeName>
    <alternativeName>
        <fullName evidence="5">tRNA-uridine isomerase</fullName>
    </alternativeName>
</protein>
<comment type="catalytic activity">
    <reaction evidence="1 5">
        <text>uridine(55) in tRNA = pseudouridine(55) in tRNA</text>
        <dbReference type="Rhea" id="RHEA:42532"/>
        <dbReference type="Rhea" id="RHEA-COMP:10101"/>
        <dbReference type="Rhea" id="RHEA-COMP:10102"/>
        <dbReference type="ChEBI" id="CHEBI:65314"/>
        <dbReference type="ChEBI" id="CHEBI:65315"/>
        <dbReference type="EC" id="5.4.99.25"/>
    </reaction>
</comment>
<evidence type="ECO:0000259" key="7">
    <source>
        <dbReference type="Pfam" id="PF16198"/>
    </source>
</evidence>
<sequence length="270" mass="30707">MDGILIIDKPQGMTSHDVINALRRKYGQKKFGHTGTLDPEATGVLVVLCGKATKALQFLTDTDKTYIAQFELGKRTDTDDIWGNVIETKPVRTDFDLNEVLQSFVGPLHQKVPMTSNKRYKGRKLLEYQRKGITVPDVYQDVTVYSVQALNDDTFRIHCSSGTYVRSICRDLGEKTGNAACMKSLRRVQVGRFTIDQAQTIEEEPKLYSMAQVLDHLPKIEPEDCQPVYQGKRLYLDREEPLVCIYENGEPIAVYEKEAPGQYHSKRGLW</sequence>
<dbReference type="AlphaFoldDB" id="A0A7W8CXZ6"/>
<dbReference type="InterPro" id="IPR014780">
    <property type="entry name" value="tRNA_psdUridine_synth_TruB"/>
</dbReference>
<evidence type="ECO:0000256" key="2">
    <source>
        <dbReference type="ARBA" id="ARBA00005642"/>
    </source>
</evidence>
<evidence type="ECO:0000313" key="8">
    <source>
        <dbReference type="EMBL" id="MBB5183688.1"/>
    </source>
</evidence>
<dbReference type="EMBL" id="JACHHK010000007">
    <property type="protein sequence ID" value="MBB5183688.1"/>
    <property type="molecule type" value="Genomic_DNA"/>
</dbReference>
<gene>
    <name evidence="5" type="primary">truB</name>
    <name evidence="8" type="ORF">HNQ47_001727</name>
</gene>
<dbReference type="PANTHER" id="PTHR13767">
    <property type="entry name" value="TRNA-PSEUDOURIDINE SYNTHASE"/>
    <property type="match status" value="1"/>
</dbReference>
<dbReference type="SUPFAM" id="SSF55120">
    <property type="entry name" value="Pseudouridine synthase"/>
    <property type="match status" value="1"/>
</dbReference>
<dbReference type="Pfam" id="PF01509">
    <property type="entry name" value="TruB_N"/>
    <property type="match status" value="1"/>
</dbReference>
<dbReference type="HAMAP" id="MF_01080">
    <property type="entry name" value="TruB_bact"/>
    <property type="match status" value="1"/>
</dbReference>
<evidence type="ECO:0000256" key="5">
    <source>
        <dbReference type="HAMAP-Rule" id="MF_01080"/>
    </source>
</evidence>
<evidence type="ECO:0000259" key="6">
    <source>
        <dbReference type="Pfam" id="PF01509"/>
    </source>
</evidence>
<keyword evidence="4 5" id="KW-0413">Isomerase</keyword>
<evidence type="ECO:0000313" key="9">
    <source>
        <dbReference type="Proteomes" id="UP000539953"/>
    </source>
</evidence>
<dbReference type="EC" id="5.4.99.25" evidence="5"/>
<keyword evidence="9" id="KW-1185">Reference proteome</keyword>